<evidence type="ECO:0000259" key="5">
    <source>
        <dbReference type="PROSITE" id="PS50893"/>
    </source>
</evidence>
<dbReference type="GO" id="GO:0005524">
    <property type="term" value="F:ATP binding"/>
    <property type="evidence" value="ECO:0007669"/>
    <property type="project" value="UniProtKB-KW"/>
</dbReference>
<keyword evidence="3 6" id="KW-0067">ATP-binding</keyword>
<dbReference type="Proteomes" id="UP000253426">
    <property type="component" value="Unassembled WGS sequence"/>
</dbReference>
<reference evidence="6 7" key="1">
    <citation type="submission" date="2018-06" db="EMBL/GenBank/DDBJ databases">
        <title>Genomic Encyclopedia of Type Strains, Phase IV (KMG-IV): sequencing the most valuable type-strain genomes for metagenomic binning, comparative biology and taxonomic classification.</title>
        <authorList>
            <person name="Goeker M."/>
        </authorList>
    </citation>
    <scope>NUCLEOTIDE SEQUENCE [LARGE SCALE GENOMIC DNA]</scope>
    <source>
        <strain evidence="6 7">DSM 25532</strain>
    </source>
</reference>
<evidence type="ECO:0000256" key="1">
    <source>
        <dbReference type="ARBA" id="ARBA00022448"/>
    </source>
</evidence>
<comment type="caution">
    <text evidence="6">The sequence shown here is derived from an EMBL/GenBank/DDBJ whole genome shotgun (WGS) entry which is preliminary data.</text>
</comment>
<comment type="similarity">
    <text evidence="4">Belongs to the ABC transporter superfamily. Macrolide exporter (TC 3.A.1.122) family.</text>
</comment>
<accession>A0A366HI35</accession>
<dbReference type="InterPro" id="IPR003593">
    <property type="entry name" value="AAA+_ATPase"/>
</dbReference>
<dbReference type="InterPro" id="IPR027417">
    <property type="entry name" value="P-loop_NTPase"/>
</dbReference>
<dbReference type="InterPro" id="IPR015854">
    <property type="entry name" value="ABC_transpr_LolD-like"/>
</dbReference>
<evidence type="ECO:0000313" key="7">
    <source>
        <dbReference type="Proteomes" id="UP000253426"/>
    </source>
</evidence>
<dbReference type="GO" id="GO:0022857">
    <property type="term" value="F:transmembrane transporter activity"/>
    <property type="evidence" value="ECO:0007669"/>
    <property type="project" value="TreeGrafter"/>
</dbReference>
<evidence type="ECO:0000256" key="4">
    <source>
        <dbReference type="ARBA" id="ARBA00038388"/>
    </source>
</evidence>
<dbReference type="InterPro" id="IPR003439">
    <property type="entry name" value="ABC_transporter-like_ATP-bd"/>
</dbReference>
<dbReference type="GO" id="GO:0098796">
    <property type="term" value="C:membrane protein complex"/>
    <property type="evidence" value="ECO:0007669"/>
    <property type="project" value="UniProtKB-ARBA"/>
</dbReference>
<organism evidence="6 7">
    <name type="scientific">Roseimicrobium gellanilyticum</name>
    <dbReference type="NCBI Taxonomy" id="748857"/>
    <lineage>
        <taxon>Bacteria</taxon>
        <taxon>Pseudomonadati</taxon>
        <taxon>Verrucomicrobiota</taxon>
        <taxon>Verrucomicrobiia</taxon>
        <taxon>Verrucomicrobiales</taxon>
        <taxon>Verrucomicrobiaceae</taxon>
        <taxon>Roseimicrobium</taxon>
    </lineage>
</organism>
<dbReference type="Gene3D" id="3.40.50.300">
    <property type="entry name" value="P-loop containing nucleotide triphosphate hydrolases"/>
    <property type="match status" value="1"/>
</dbReference>
<dbReference type="PANTHER" id="PTHR24220">
    <property type="entry name" value="IMPORT ATP-BINDING PROTEIN"/>
    <property type="match status" value="1"/>
</dbReference>
<feature type="domain" description="ABC transporter" evidence="5">
    <location>
        <begin position="2"/>
        <end position="226"/>
    </location>
</feature>
<dbReference type="SUPFAM" id="SSF52540">
    <property type="entry name" value="P-loop containing nucleoside triphosphate hydrolases"/>
    <property type="match status" value="1"/>
</dbReference>
<dbReference type="PROSITE" id="PS00211">
    <property type="entry name" value="ABC_TRANSPORTER_1"/>
    <property type="match status" value="1"/>
</dbReference>
<evidence type="ECO:0000256" key="3">
    <source>
        <dbReference type="ARBA" id="ARBA00022840"/>
    </source>
</evidence>
<dbReference type="InterPro" id="IPR017911">
    <property type="entry name" value="MacB-like_ATP-bd"/>
</dbReference>
<dbReference type="GO" id="GO:0005886">
    <property type="term" value="C:plasma membrane"/>
    <property type="evidence" value="ECO:0007669"/>
    <property type="project" value="TreeGrafter"/>
</dbReference>
<dbReference type="GO" id="GO:0016887">
    <property type="term" value="F:ATP hydrolysis activity"/>
    <property type="evidence" value="ECO:0007669"/>
    <property type="project" value="InterPro"/>
</dbReference>
<dbReference type="AlphaFoldDB" id="A0A366HI35"/>
<keyword evidence="7" id="KW-1185">Reference proteome</keyword>
<dbReference type="Pfam" id="PF00005">
    <property type="entry name" value="ABC_tran"/>
    <property type="match status" value="1"/>
</dbReference>
<dbReference type="PANTHER" id="PTHR24220:SF86">
    <property type="entry name" value="ABC TRANSPORTER ABCH.1"/>
    <property type="match status" value="1"/>
</dbReference>
<name>A0A366HI35_9BACT</name>
<dbReference type="EMBL" id="QNRR01000006">
    <property type="protein sequence ID" value="RBP42322.1"/>
    <property type="molecule type" value="Genomic_DNA"/>
</dbReference>
<dbReference type="CDD" id="cd03255">
    <property type="entry name" value="ABC_MJ0796_LolCDE_FtsE"/>
    <property type="match status" value="1"/>
</dbReference>
<sequence>MVEARGLRRSYDQDAVQALRGVSFSIARGEFVSIMGPSGSGKSTLLRLIGALDDEFEGTLNIDGVDLRKLKDPEGFRSKVIGFVFQSFHLLPTLTALENVQMPMFESTRSGPQRRARAESLLEAMGLKSRMHHLPSKLSGGERQRVAIARSLANEPSFLLADEPTGNLDSKSAQMILEVLDEVHEKRNMTILMVTHDPMVAARAQRSLRMLDGEIVEEVLHRKPAD</sequence>
<evidence type="ECO:0000313" key="6">
    <source>
        <dbReference type="EMBL" id="RBP42322.1"/>
    </source>
</evidence>
<dbReference type="PROSITE" id="PS50893">
    <property type="entry name" value="ABC_TRANSPORTER_2"/>
    <property type="match status" value="1"/>
</dbReference>
<keyword evidence="2" id="KW-0547">Nucleotide-binding</keyword>
<proteinExistence type="inferred from homology"/>
<protein>
    <submittedName>
        <fullName evidence="6">Putative ABC transport system ATP-binding protein</fullName>
    </submittedName>
</protein>
<gene>
    <name evidence="6" type="ORF">DES53_10626</name>
</gene>
<evidence type="ECO:0000256" key="2">
    <source>
        <dbReference type="ARBA" id="ARBA00022741"/>
    </source>
</evidence>
<dbReference type="FunFam" id="3.40.50.300:FF:000032">
    <property type="entry name" value="Export ABC transporter ATP-binding protein"/>
    <property type="match status" value="1"/>
</dbReference>
<dbReference type="InterPro" id="IPR017871">
    <property type="entry name" value="ABC_transporter-like_CS"/>
</dbReference>
<dbReference type="SMART" id="SM00382">
    <property type="entry name" value="AAA"/>
    <property type="match status" value="1"/>
</dbReference>
<keyword evidence="1" id="KW-0813">Transport</keyword>